<evidence type="ECO:0000313" key="4">
    <source>
        <dbReference type="Proteomes" id="UP001152888"/>
    </source>
</evidence>
<dbReference type="EMBL" id="CAKOFQ010007946">
    <property type="protein sequence ID" value="CAH2010183.1"/>
    <property type="molecule type" value="Genomic_DNA"/>
</dbReference>
<feature type="region of interest" description="Disordered" evidence="1">
    <location>
        <begin position="1"/>
        <end position="30"/>
    </location>
</feature>
<accession>A0A9P0PJQ8</accession>
<evidence type="ECO:0000256" key="1">
    <source>
        <dbReference type="SAM" id="MobiDB-lite"/>
    </source>
</evidence>
<evidence type="ECO:0000313" key="2">
    <source>
        <dbReference type="EMBL" id="CAH1988807.1"/>
    </source>
</evidence>
<dbReference type="EMBL" id="CAKOFQ010007051">
    <property type="protein sequence ID" value="CAH1988807.1"/>
    <property type="molecule type" value="Genomic_DNA"/>
</dbReference>
<keyword evidence="4" id="KW-1185">Reference proteome</keyword>
<proteinExistence type="predicted"/>
<dbReference type="Proteomes" id="UP001152888">
    <property type="component" value="Unassembled WGS sequence"/>
</dbReference>
<dbReference type="AlphaFoldDB" id="A0A9P0PJQ8"/>
<protein>
    <submittedName>
        <fullName evidence="2">Uncharacterized protein</fullName>
    </submittedName>
</protein>
<organism evidence="2 4">
    <name type="scientific">Acanthoscelides obtectus</name>
    <name type="common">Bean weevil</name>
    <name type="synonym">Bruchus obtectus</name>
    <dbReference type="NCBI Taxonomy" id="200917"/>
    <lineage>
        <taxon>Eukaryota</taxon>
        <taxon>Metazoa</taxon>
        <taxon>Ecdysozoa</taxon>
        <taxon>Arthropoda</taxon>
        <taxon>Hexapoda</taxon>
        <taxon>Insecta</taxon>
        <taxon>Pterygota</taxon>
        <taxon>Neoptera</taxon>
        <taxon>Endopterygota</taxon>
        <taxon>Coleoptera</taxon>
        <taxon>Polyphaga</taxon>
        <taxon>Cucujiformia</taxon>
        <taxon>Chrysomeloidea</taxon>
        <taxon>Chrysomelidae</taxon>
        <taxon>Bruchinae</taxon>
        <taxon>Bruchini</taxon>
        <taxon>Acanthoscelides</taxon>
    </lineage>
</organism>
<gene>
    <name evidence="2" type="ORF">ACAOBT_LOCUS18672</name>
    <name evidence="3" type="ORF">ACAOBT_LOCUS31357</name>
</gene>
<sequence>MEGGILNLVGSTHQAGPGGEGFSSTTTTSSGESINFLETTVSINMFHQLLRNRRRALDSLSLLTG</sequence>
<evidence type="ECO:0000313" key="3">
    <source>
        <dbReference type="EMBL" id="CAH2010183.1"/>
    </source>
</evidence>
<name>A0A9P0PJQ8_ACAOB</name>
<reference evidence="2" key="1">
    <citation type="submission" date="2022-03" db="EMBL/GenBank/DDBJ databases">
        <authorList>
            <person name="Sayadi A."/>
        </authorList>
    </citation>
    <scope>NUCLEOTIDE SEQUENCE</scope>
</reference>
<comment type="caution">
    <text evidence="2">The sequence shown here is derived from an EMBL/GenBank/DDBJ whole genome shotgun (WGS) entry which is preliminary data.</text>
</comment>